<dbReference type="PANTHER" id="PTHR43138:SF1">
    <property type="entry name" value="N-ACETYLTRANSFERASE ACA1"/>
    <property type="match status" value="1"/>
</dbReference>
<dbReference type="Pfam" id="PF00583">
    <property type="entry name" value="Acetyltransf_1"/>
    <property type="match status" value="1"/>
</dbReference>
<evidence type="ECO:0000259" key="1">
    <source>
        <dbReference type="PROSITE" id="PS51186"/>
    </source>
</evidence>
<name>A0A1X0RRV0_RHIZD</name>
<dbReference type="InterPro" id="IPR000182">
    <property type="entry name" value="GNAT_dom"/>
</dbReference>
<proteinExistence type="predicted"/>
<dbReference type="SUPFAM" id="SSF55729">
    <property type="entry name" value="Acyl-CoA N-acyltransferases (Nat)"/>
    <property type="match status" value="1"/>
</dbReference>
<dbReference type="VEuPathDB" id="FungiDB:BCV72DRAFT_244311"/>
<dbReference type="Proteomes" id="UP000242381">
    <property type="component" value="Unassembled WGS sequence"/>
</dbReference>
<dbReference type="PANTHER" id="PTHR43138">
    <property type="entry name" value="ACETYLTRANSFERASE, GNAT FAMILY"/>
    <property type="match status" value="1"/>
</dbReference>
<dbReference type="InterPro" id="IPR016181">
    <property type="entry name" value="Acyl_CoA_acyltransferase"/>
</dbReference>
<protein>
    <recommendedName>
        <fullName evidence="1">N-acetyltransferase domain-containing protein</fullName>
    </recommendedName>
</protein>
<dbReference type="Gene3D" id="3.40.630.30">
    <property type="match status" value="1"/>
</dbReference>
<evidence type="ECO:0000313" key="3">
    <source>
        <dbReference type="Proteomes" id="UP000242381"/>
    </source>
</evidence>
<feature type="domain" description="N-acetyltransferase" evidence="1">
    <location>
        <begin position="33"/>
        <end position="204"/>
    </location>
</feature>
<dbReference type="GO" id="GO:0016747">
    <property type="term" value="F:acyltransferase activity, transferring groups other than amino-acyl groups"/>
    <property type="evidence" value="ECO:0007669"/>
    <property type="project" value="InterPro"/>
</dbReference>
<dbReference type="OMA" id="MEQPMAL"/>
<dbReference type="GO" id="GO:0005634">
    <property type="term" value="C:nucleus"/>
    <property type="evidence" value="ECO:0007669"/>
    <property type="project" value="TreeGrafter"/>
</dbReference>
<evidence type="ECO:0000313" key="2">
    <source>
        <dbReference type="EMBL" id="ORE14719.1"/>
    </source>
</evidence>
<gene>
    <name evidence="2" type="ORF">BCV71DRAFT_251213</name>
</gene>
<dbReference type="PROSITE" id="PS51186">
    <property type="entry name" value="GNAT"/>
    <property type="match status" value="1"/>
</dbReference>
<reference evidence="2 3" key="1">
    <citation type="journal article" date="2016" name="Proc. Natl. Acad. Sci. U.S.A.">
        <title>Lipid metabolic changes in an early divergent fungus govern the establishment of a mutualistic symbiosis with endobacteria.</title>
        <authorList>
            <person name="Lastovetsky O.A."/>
            <person name="Gaspar M.L."/>
            <person name="Mondo S.J."/>
            <person name="LaButti K.M."/>
            <person name="Sandor L."/>
            <person name="Grigoriev I.V."/>
            <person name="Henry S.A."/>
            <person name="Pawlowska T.E."/>
        </authorList>
    </citation>
    <scope>NUCLEOTIDE SEQUENCE [LARGE SCALE GENOMIC DNA]</scope>
    <source>
        <strain evidence="2 3">ATCC 11559</strain>
    </source>
</reference>
<dbReference type="AlphaFoldDB" id="A0A1X0RRV0"/>
<organism evidence="2 3">
    <name type="scientific">Rhizopus microsporus</name>
    <dbReference type="NCBI Taxonomy" id="58291"/>
    <lineage>
        <taxon>Eukaryota</taxon>
        <taxon>Fungi</taxon>
        <taxon>Fungi incertae sedis</taxon>
        <taxon>Mucoromycota</taxon>
        <taxon>Mucoromycotina</taxon>
        <taxon>Mucoromycetes</taxon>
        <taxon>Mucorales</taxon>
        <taxon>Mucorineae</taxon>
        <taxon>Rhizopodaceae</taxon>
        <taxon>Rhizopus</taxon>
    </lineage>
</organism>
<accession>A0A1X0RRV0</accession>
<sequence>MSSAYGRIPKPQGTSDLSTILPIKKVLRNGIEGYIQQVDPNNKPLVDYLHSRFNKEIEDGSTYPQENTLNEQEFRDYFLGYDAFVMSKDGIIEPQVDYDWTDKIIGMFYIKPNYPGRCSHICNGGFFVMEHYRGVGAGLAMGEAFKILVPVIGYKASLFNLVFENNPGSIAIWKRLGFQQVGRIPNAGRLKNSPDKLVDALMFYYDFSQ</sequence>
<dbReference type="EMBL" id="KV921456">
    <property type="protein sequence ID" value="ORE14719.1"/>
    <property type="molecule type" value="Genomic_DNA"/>
</dbReference>
<dbReference type="InterPro" id="IPR052742">
    <property type="entry name" value="Mito_N-acetyltransferase"/>
</dbReference>